<accession>A0A1M5TF59</accession>
<dbReference type="Pfam" id="PF00581">
    <property type="entry name" value="Rhodanese"/>
    <property type="match status" value="1"/>
</dbReference>
<dbReference type="PRINTS" id="PR00368">
    <property type="entry name" value="FADPNR"/>
</dbReference>
<evidence type="ECO:0000256" key="6">
    <source>
        <dbReference type="ARBA" id="ARBA00023284"/>
    </source>
</evidence>
<comment type="cofactor">
    <cofactor evidence="1">
        <name>FAD</name>
        <dbReference type="ChEBI" id="CHEBI:57692"/>
    </cofactor>
</comment>
<evidence type="ECO:0000256" key="2">
    <source>
        <dbReference type="ARBA" id="ARBA00009130"/>
    </source>
</evidence>
<dbReference type="Gene3D" id="3.40.250.10">
    <property type="entry name" value="Rhodanese-like domain"/>
    <property type="match status" value="1"/>
</dbReference>
<name>A0A1M5TF59_9FIRM</name>
<dbReference type="InterPro" id="IPR016156">
    <property type="entry name" value="FAD/NAD-linked_Rdtase_dimer_sf"/>
</dbReference>
<dbReference type="Gene3D" id="3.50.50.60">
    <property type="entry name" value="FAD/NAD(P)-binding domain"/>
    <property type="match status" value="2"/>
</dbReference>
<dbReference type="Pfam" id="PF01206">
    <property type="entry name" value="TusA"/>
    <property type="match status" value="1"/>
</dbReference>
<dbReference type="InterPro" id="IPR036873">
    <property type="entry name" value="Rhodanese-like_dom_sf"/>
</dbReference>
<dbReference type="InterPro" id="IPR001455">
    <property type="entry name" value="TusA-like"/>
</dbReference>
<dbReference type="SUPFAM" id="SSF55424">
    <property type="entry name" value="FAD/NAD-linked reductases, dimerisation (C-terminal) domain"/>
    <property type="match status" value="1"/>
</dbReference>
<dbReference type="CDD" id="cd01524">
    <property type="entry name" value="RHOD_Pyr_redox"/>
    <property type="match status" value="1"/>
</dbReference>
<dbReference type="InterPro" id="IPR036868">
    <property type="entry name" value="TusA-like_sf"/>
</dbReference>
<dbReference type="PANTHER" id="PTHR43429">
    <property type="entry name" value="PYRIDINE NUCLEOTIDE-DISULFIDE OXIDOREDUCTASE DOMAIN-CONTAINING"/>
    <property type="match status" value="1"/>
</dbReference>
<dbReference type="SUPFAM" id="SSF52821">
    <property type="entry name" value="Rhodanese/Cell cycle control phosphatase"/>
    <property type="match status" value="1"/>
</dbReference>
<evidence type="ECO:0000313" key="9">
    <source>
        <dbReference type="Proteomes" id="UP000183967"/>
    </source>
</evidence>
<protein>
    <submittedName>
        <fullName evidence="8">CoA-disulfide reductase</fullName>
    </submittedName>
</protein>
<dbReference type="InterPro" id="IPR036188">
    <property type="entry name" value="FAD/NAD-bd_sf"/>
</dbReference>
<keyword evidence="3" id="KW-0285">Flavoprotein</keyword>
<dbReference type="Gene3D" id="3.30.110.40">
    <property type="entry name" value="TusA-like domain"/>
    <property type="match status" value="1"/>
</dbReference>
<dbReference type="OrthoDB" id="9802028at2"/>
<keyword evidence="6" id="KW-0676">Redox-active center</keyword>
<evidence type="ECO:0000256" key="3">
    <source>
        <dbReference type="ARBA" id="ARBA00022630"/>
    </source>
</evidence>
<evidence type="ECO:0000259" key="7">
    <source>
        <dbReference type="PROSITE" id="PS50206"/>
    </source>
</evidence>
<dbReference type="InterPro" id="IPR027396">
    <property type="entry name" value="DsrEFH-like"/>
</dbReference>
<organism evidence="8 9">
    <name type="scientific">Caloranaerobacter azorensis DSM 13643</name>
    <dbReference type="NCBI Taxonomy" id="1121264"/>
    <lineage>
        <taxon>Bacteria</taxon>
        <taxon>Bacillati</taxon>
        <taxon>Bacillota</taxon>
        <taxon>Tissierellia</taxon>
        <taxon>Tissierellales</taxon>
        <taxon>Thermohalobacteraceae</taxon>
        <taxon>Caloranaerobacter</taxon>
    </lineage>
</organism>
<dbReference type="PROSITE" id="PS50206">
    <property type="entry name" value="RHODANESE_3"/>
    <property type="match status" value="1"/>
</dbReference>
<dbReference type="SUPFAM" id="SSF75169">
    <property type="entry name" value="DsrEFH-like"/>
    <property type="match status" value="1"/>
</dbReference>
<dbReference type="Gene3D" id="3.40.1260.10">
    <property type="entry name" value="DsrEFH-like"/>
    <property type="match status" value="1"/>
</dbReference>
<comment type="similarity">
    <text evidence="2">Belongs to the class-III pyridine nucleotide-disulfide oxidoreductase family.</text>
</comment>
<dbReference type="Proteomes" id="UP000183967">
    <property type="component" value="Unassembled WGS sequence"/>
</dbReference>
<dbReference type="InterPro" id="IPR001763">
    <property type="entry name" value="Rhodanese-like_dom"/>
</dbReference>
<gene>
    <name evidence="8" type="ORF">SAMN02745135_00961</name>
</gene>
<dbReference type="GO" id="GO:0016491">
    <property type="term" value="F:oxidoreductase activity"/>
    <property type="evidence" value="ECO:0007669"/>
    <property type="project" value="UniProtKB-KW"/>
</dbReference>
<dbReference type="PANTHER" id="PTHR43429:SF1">
    <property type="entry name" value="NAD(P)H SULFUR OXIDOREDUCTASE (COA-DEPENDENT)"/>
    <property type="match status" value="1"/>
</dbReference>
<dbReference type="InterPro" id="IPR032836">
    <property type="entry name" value="DsrE2-like"/>
</dbReference>
<keyword evidence="5" id="KW-0560">Oxidoreductase</keyword>
<feature type="domain" description="Rhodanese" evidence="7">
    <location>
        <begin position="469"/>
        <end position="551"/>
    </location>
</feature>
<evidence type="ECO:0000256" key="1">
    <source>
        <dbReference type="ARBA" id="ARBA00001974"/>
    </source>
</evidence>
<dbReference type="Pfam" id="PF13686">
    <property type="entry name" value="DrsE_2"/>
    <property type="match status" value="1"/>
</dbReference>
<dbReference type="InterPro" id="IPR004099">
    <property type="entry name" value="Pyr_nucl-diS_OxRdtase_dimer"/>
</dbReference>
<dbReference type="InterPro" id="IPR050260">
    <property type="entry name" value="FAD-bd_OxRdtase"/>
</dbReference>
<evidence type="ECO:0000256" key="4">
    <source>
        <dbReference type="ARBA" id="ARBA00022827"/>
    </source>
</evidence>
<dbReference type="Pfam" id="PF07992">
    <property type="entry name" value="Pyr_redox_2"/>
    <property type="match status" value="1"/>
</dbReference>
<dbReference type="InterPro" id="IPR023753">
    <property type="entry name" value="FAD/NAD-binding_dom"/>
</dbReference>
<dbReference type="SMART" id="SM00450">
    <property type="entry name" value="RHOD"/>
    <property type="match status" value="1"/>
</dbReference>
<evidence type="ECO:0000256" key="5">
    <source>
        <dbReference type="ARBA" id="ARBA00023002"/>
    </source>
</evidence>
<reference evidence="9" key="1">
    <citation type="submission" date="2016-11" db="EMBL/GenBank/DDBJ databases">
        <authorList>
            <person name="Varghese N."/>
            <person name="Submissions S."/>
        </authorList>
    </citation>
    <scope>NUCLEOTIDE SEQUENCE [LARGE SCALE GENOMIC DNA]</scope>
    <source>
        <strain evidence="9">DSM 13643</strain>
    </source>
</reference>
<proteinExistence type="inferred from homology"/>
<keyword evidence="4" id="KW-0274">FAD</keyword>
<dbReference type="RefSeq" id="WP_073195934.1">
    <property type="nucleotide sequence ID" value="NZ_FQXO01000020.1"/>
</dbReference>
<dbReference type="Pfam" id="PF02852">
    <property type="entry name" value="Pyr_redox_dim"/>
    <property type="match status" value="1"/>
</dbReference>
<dbReference type="AlphaFoldDB" id="A0A1M5TF59"/>
<dbReference type="SUPFAM" id="SSF64307">
    <property type="entry name" value="SirA-like"/>
    <property type="match status" value="1"/>
</dbReference>
<dbReference type="EMBL" id="FQXO01000020">
    <property type="protein sequence ID" value="SHH48983.1"/>
    <property type="molecule type" value="Genomic_DNA"/>
</dbReference>
<keyword evidence="9" id="KW-1185">Reference proteome</keyword>
<evidence type="ECO:0000313" key="8">
    <source>
        <dbReference type="EMBL" id="SHH48983.1"/>
    </source>
</evidence>
<dbReference type="PRINTS" id="PR00411">
    <property type="entry name" value="PNDRDTASEI"/>
</dbReference>
<dbReference type="SUPFAM" id="SSF51905">
    <property type="entry name" value="FAD/NAD(P)-binding domain"/>
    <property type="match status" value="1"/>
</dbReference>
<sequence length="837" mass="92219">MSKKVLIVGGVAGGASTAARLRRLDEKIEIIMFEKGEHISFANCGLPYYIGGTIEERDALLVQTPEKMRSRFNIDVRVKNEVLSIDREKKEVKVKDLDSGKIYKETYDYLVLSPGASPIKPPIPGIDSPNIFTLRNIPDTDAIKEYLDNKKPKRAVVVGGGFIGIEMAENLYDRGLNVSIVEMADQVMGPIDFDMAQIVHQHIKSKGVKLYLKDGVKEFEYKDGVTRVTLQSGKTLDADIVILAIGVRADSKLAVDCGLEVNQRGGIVVDEYLRTSDKNIFAIGDAIEVVDFVNGSKTMIPLAGPANKQGRIVANNIVGRSEKYKGTQGTSIAKVFDLTVASTGNNEKLLNRMGKKYGKDYKIALIHSKSHAGYYPGAIPMTIKLIFNLKGKILGAQIVGYDGVDKRIDVIASAIRFGGTVYDLKELELAYAPPYSSAKDPVNMAGFTAENILKRDVDVIMCNELEKLDKNEVIILDVREEIERELGYIEGSINIPLDELRDRLNELDKEKLIIPYCAIGLRGYLAARILKQNGFKKVKNLSGGYTTYSCIFCQDEDGASKCGGATCDSNVDFNEGGDVEEIDVNKLEGKTIKLNACGLQCPGPIMQVYERMKTLENGDILEVTATDPGFINDINTWCRRTGNTLIKTEKRPKEFVAFIRKGTGGKITVKDNNNSNIVQTTNDGKTIVVFSGDLDKAIASFIIANGAAAMGRKVTMFFTFWGLNILRKPEKVKVQKGFMDKMFSMMMPRGSKKLKLSQMNMMGMGAKMIRNVMKRKNISSLEELIEQAKNQGVRLVACNMSMDVMGITKEELIDGVEIGGVASYLGAAEESNVNLFI</sequence>
<dbReference type="PROSITE" id="PS01148">
    <property type="entry name" value="UPF0033"/>
    <property type="match status" value="1"/>
</dbReference>